<accession>A0A9N9S0T9</accession>
<feature type="domain" description="EB" evidence="3">
    <location>
        <begin position="88"/>
        <end position="140"/>
    </location>
</feature>
<feature type="domain" description="EB" evidence="3">
    <location>
        <begin position="179"/>
        <end position="219"/>
    </location>
</feature>
<sequence length="310" mass="34892">MNAFLKQLIILIIGNILISTVYCDETMELTCTTDEDCKSFENKFIYSQCADDACICQNRKDSTWADCSPTVESVENEDVKATKCKAPNTEFRIGMCRTKVVQLGKACEENLQCNRNEWNSECINEVCVCKNHYMEVEHACRPIIQSDKCTKDEQCPEHAECFESKCICNKGFINSLDHKTCLPFRAYNETCEETDQCFMKYSHGATCKKGICSCMSNYAVTEKEGAISCRRTAFVGDTCFDHNDCFSDKIQLYCNNYICTCSESPEKNVASCKKPVNKDGPHASPLTSGAASIKVFNTLFVIFFAILIVL</sequence>
<dbReference type="Proteomes" id="UP001153620">
    <property type="component" value="Chromosome 2"/>
</dbReference>
<evidence type="ECO:0000256" key="1">
    <source>
        <dbReference type="SAM" id="Phobius"/>
    </source>
</evidence>
<keyword evidence="1" id="KW-0472">Membrane</keyword>
<evidence type="ECO:0000256" key="2">
    <source>
        <dbReference type="SAM" id="SignalP"/>
    </source>
</evidence>
<feature type="signal peptide" evidence="2">
    <location>
        <begin position="1"/>
        <end position="23"/>
    </location>
</feature>
<dbReference type="EMBL" id="OU895878">
    <property type="protein sequence ID" value="CAG9806100.1"/>
    <property type="molecule type" value="Genomic_DNA"/>
</dbReference>
<feature type="chain" id="PRO_5040363330" description="EB domain-containing protein" evidence="2">
    <location>
        <begin position="24"/>
        <end position="310"/>
    </location>
</feature>
<proteinExistence type="predicted"/>
<evidence type="ECO:0000259" key="3">
    <source>
        <dbReference type="Pfam" id="PF01683"/>
    </source>
</evidence>
<evidence type="ECO:0000313" key="4">
    <source>
        <dbReference type="EMBL" id="CAG9806100.1"/>
    </source>
</evidence>
<organism evidence="4 5">
    <name type="scientific">Chironomus riparius</name>
    <dbReference type="NCBI Taxonomy" id="315576"/>
    <lineage>
        <taxon>Eukaryota</taxon>
        <taxon>Metazoa</taxon>
        <taxon>Ecdysozoa</taxon>
        <taxon>Arthropoda</taxon>
        <taxon>Hexapoda</taxon>
        <taxon>Insecta</taxon>
        <taxon>Pterygota</taxon>
        <taxon>Neoptera</taxon>
        <taxon>Endopterygota</taxon>
        <taxon>Diptera</taxon>
        <taxon>Nematocera</taxon>
        <taxon>Chironomoidea</taxon>
        <taxon>Chironomidae</taxon>
        <taxon>Chironominae</taxon>
        <taxon>Chironomus</taxon>
    </lineage>
</organism>
<dbReference type="AlphaFoldDB" id="A0A9N9S0T9"/>
<dbReference type="OrthoDB" id="504708at2759"/>
<keyword evidence="2" id="KW-0732">Signal</keyword>
<reference evidence="4" key="1">
    <citation type="submission" date="2022-01" db="EMBL/GenBank/DDBJ databases">
        <authorList>
            <person name="King R."/>
        </authorList>
    </citation>
    <scope>NUCLEOTIDE SEQUENCE</scope>
</reference>
<feature type="transmembrane region" description="Helical" evidence="1">
    <location>
        <begin position="291"/>
        <end position="309"/>
    </location>
</feature>
<reference evidence="4" key="2">
    <citation type="submission" date="2022-10" db="EMBL/GenBank/DDBJ databases">
        <authorList>
            <consortium name="ENA_rothamsted_submissions"/>
            <consortium name="culmorum"/>
            <person name="King R."/>
        </authorList>
    </citation>
    <scope>NUCLEOTIDE SEQUENCE</scope>
</reference>
<gene>
    <name evidence="4" type="ORF">CHIRRI_LOCUS8965</name>
</gene>
<keyword evidence="1" id="KW-1133">Transmembrane helix</keyword>
<keyword evidence="5" id="KW-1185">Reference proteome</keyword>
<keyword evidence="1" id="KW-0812">Transmembrane</keyword>
<name>A0A9N9S0T9_9DIPT</name>
<dbReference type="InterPro" id="IPR006149">
    <property type="entry name" value="EB_dom"/>
</dbReference>
<dbReference type="PANTHER" id="PTHR39069:SF8">
    <property type="entry name" value="FI17111P1"/>
    <property type="match status" value="1"/>
</dbReference>
<protein>
    <recommendedName>
        <fullName evidence="3">EB domain-containing protein</fullName>
    </recommendedName>
</protein>
<dbReference type="PANTHER" id="PTHR39069">
    <property type="entry name" value="ECDYSONE-INDUCIBLE GENE E1, ISOFORM A"/>
    <property type="match status" value="1"/>
</dbReference>
<evidence type="ECO:0000313" key="5">
    <source>
        <dbReference type="Proteomes" id="UP001153620"/>
    </source>
</evidence>
<feature type="domain" description="EB" evidence="3">
    <location>
        <begin position="147"/>
        <end position="175"/>
    </location>
</feature>
<dbReference type="Pfam" id="PF01683">
    <property type="entry name" value="EB"/>
    <property type="match status" value="3"/>
</dbReference>